<keyword evidence="2" id="KW-1185">Reference proteome</keyword>
<name>A0A6F8V9R7_9PROT</name>
<reference evidence="2" key="1">
    <citation type="submission" date="2020-03" db="EMBL/GenBank/DDBJ databases">
        <title>Complete genome sequence of sulfur-oxidizing bacterium skT11.</title>
        <authorList>
            <person name="Kanda M."/>
            <person name="Kojima H."/>
            <person name="Fukui M."/>
        </authorList>
    </citation>
    <scope>NUCLEOTIDE SEQUENCE [LARGE SCALE GENOMIC DNA]</scope>
    <source>
        <strain evidence="2">skT11</strain>
    </source>
</reference>
<dbReference type="EMBL" id="AP022853">
    <property type="protein sequence ID" value="BCB26448.1"/>
    <property type="molecule type" value="Genomic_DNA"/>
</dbReference>
<accession>A0A6F8V9R7</accession>
<dbReference type="RefSeq" id="WP_173062170.1">
    <property type="nucleotide sequence ID" value="NZ_AP022853.1"/>
</dbReference>
<gene>
    <name evidence="1" type="ORF">SKTS_13340</name>
</gene>
<sequence>MKRVDPFTQDLFTQPRAGSLACGIEIAATMVEAIDRARERGITREMIAASMGYHLGETMSENMLNAYTAQSRDKHEINLRRAMAFDAALQEDVLLNLYAQKRGGRRVITDEEAAYIELGRIHQEEKDLAERKRALQLMLKVKGQRT</sequence>
<dbReference type="AlphaFoldDB" id="A0A6F8V9R7"/>
<proteinExistence type="predicted"/>
<dbReference type="Proteomes" id="UP000502260">
    <property type="component" value="Chromosome"/>
</dbReference>
<protein>
    <submittedName>
        <fullName evidence="1">Uncharacterized protein</fullName>
    </submittedName>
</protein>
<dbReference type="KEGG" id="slac:SKTS_13340"/>
<organism evidence="1 2">
    <name type="scientific">Sulfurimicrobium lacus</name>
    <dbReference type="NCBI Taxonomy" id="2715678"/>
    <lineage>
        <taxon>Bacteria</taxon>
        <taxon>Pseudomonadati</taxon>
        <taxon>Pseudomonadota</taxon>
        <taxon>Betaproteobacteria</taxon>
        <taxon>Nitrosomonadales</taxon>
        <taxon>Sulfuricellaceae</taxon>
        <taxon>Sulfurimicrobium</taxon>
    </lineage>
</organism>
<evidence type="ECO:0000313" key="1">
    <source>
        <dbReference type="EMBL" id="BCB26448.1"/>
    </source>
</evidence>
<evidence type="ECO:0000313" key="2">
    <source>
        <dbReference type="Proteomes" id="UP000502260"/>
    </source>
</evidence>